<dbReference type="KEGG" id="dpr:Despr_2339"/>
<dbReference type="GO" id="GO:0007165">
    <property type="term" value="P:signal transduction"/>
    <property type="evidence" value="ECO:0007669"/>
    <property type="project" value="InterPro"/>
</dbReference>
<sequence>MTKKERQQAEVRLFLLPLVLDDITESVFCLFSQNQIVEILGQQPIQRIPCSPLYLQGVVRYRDELLPVIDIGQVCNWAAARRGEYKQLMVVRTGAVDSATGEPMKAIVSANLRVQTIKLSGQVLATEFTEAPPPPSLANSGILRGFFRRKEHYLALMNLDQITAGVYGS</sequence>
<dbReference type="SMART" id="SM00260">
    <property type="entry name" value="CheW"/>
    <property type="match status" value="1"/>
</dbReference>
<accession>A0A7U3YN77</accession>
<name>A0A7U3YN77_DESPD</name>
<dbReference type="EMBL" id="CP002364">
    <property type="protein sequence ID" value="ADW18480.1"/>
    <property type="molecule type" value="Genomic_DNA"/>
</dbReference>
<gene>
    <name evidence="2" type="ordered locus">Despr_2339</name>
</gene>
<dbReference type="SUPFAM" id="SSF50341">
    <property type="entry name" value="CheW-like"/>
    <property type="match status" value="1"/>
</dbReference>
<evidence type="ECO:0000259" key="1">
    <source>
        <dbReference type="PROSITE" id="PS50851"/>
    </source>
</evidence>
<dbReference type="Gene3D" id="2.30.30.40">
    <property type="entry name" value="SH3 Domains"/>
    <property type="match status" value="1"/>
</dbReference>
<organism evidence="2 3">
    <name type="scientific">Desulfobulbus propionicus (strain ATCC 33891 / DSM 2032 / VKM B-1956 / 1pr3)</name>
    <dbReference type="NCBI Taxonomy" id="577650"/>
    <lineage>
        <taxon>Bacteria</taxon>
        <taxon>Pseudomonadati</taxon>
        <taxon>Thermodesulfobacteriota</taxon>
        <taxon>Desulfobulbia</taxon>
        <taxon>Desulfobulbales</taxon>
        <taxon>Desulfobulbaceae</taxon>
        <taxon>Desulfobulbus</taxon>
    </lineage>
</organism>
<dbReference type="Pfam" id="PF01584">
    <property type="entry name" value="CheW"/>
    <property type="match status" value="1"/>
</dbReference>
<keyword evidence="3" id="KW-1185">Reference proteome</keyword>
<dbReference type="PROSITE" id="PS50851">
    <property type="entry name" value="CHEW"/>
    <property type="match status" value="1"/>
</dbReference>
<reference evidence="2 3" key="1">
    <citation type="journal article" date="2011" name="Stand. Genomic Sci.">
        <title>Complete genome sequence of Desulfobulbus propionicus type strain (1pr3).</title>
        <authorList>
            <person name="Pagani I."/>
            <person name="Lapidus A."/>
            <person name="Nolan M."/>
            <person name="Lucas S."/>
            <person name="Hammon N."/>
            <person name="Deshpande S."/>
            <person name="Cheng J.F."/>
            <person name="Chertkov O."/>
            <person name="Davenport K."/>
            <person name="Tapia R."/>
            <person name="Han C."/>
            <person name="Goodwin L."/>
            <person name="Pitluck S."/>
            <person name="Liolios K."/>
            <person name="Mavromatis K."/>
            <person name="Ivanova N."/>
            <person name="Mikhailova N."/>
            <person name="Pati A."/>
            <person name="Chen A."/>
            <person name="Palaniappan K."/>
            <person name="Land M."/>
            <person name="Hauser L."/>
            <person name="Chang Y.J."/>
            <person name="Jeffries C.D."/>
            <person name="Detter J.C."/>
            <person name="Brambilla E."/>
            <person name="Kannan K.P."/>
            <person name="Djao O.D."/>
            <person name="Rohde M."/>
            <person name="Pukall R."/>
            <person name="Spring S."/>
            <person name="Goker M."/>
            <person name="Sikorski J."/>
            <person name="Woyke T."/>
            <person name="Bristow J."/>
            <person name="Eisen J.A."/>
            <person name="Markowitz V."/>
            <person name="Hugenholtz P."/>
            <person name="Kyrpides N.C."/>
            <person name="Klenk H.P."/>
        </authorList>
    </citation>
    <scope>NUCLEOTIDE SEQUENCE [LARGE SCALE GENOMIC DNA]</scope>
    <source>
        <strain evidence="3">ATCC 33891 / DSM 2032 / 1pr3</strain>
    </source>
</reference>
<dbReference type="GO" id="GO:0006935">
    <property type="term" value="P:chemotaxis"/>
    <property type="evidence" value="ECO:0007669"/>
    <property type="project" value="InterPro"/>
</dbReference>
<evidence type="ECO:0000313" key="2">
    <source>
        <dbReference type="EMBL" id="ADW18480.1"/>
    </source>
</evidence>
<feature type="domain" description="CheW-like" evidence="1">
    <location>
        <begin position="12"/>
        <end position="168"/>
    </location>
</feature>
<dbReference type="InterPro" id="IPR002545">
    <property type="entry name" value="CheW-lke_dom"/>
</dbReference>
<dbReference type="AlphaFoldDB" id="A0A7U3YN77"/>
<dbReference type="Proteomes" id="UP000006365">
    <property type="component" value="Chromosome"/>
</dbReference>
<protein>
    <submittedName>
        <fullName evidence="2">CheW domain protein</fullName>
    </submittedName>
</protein>
<proteinExistence type="predicted"/>
<dbReference type="InterPro" id="IPR036061">
    <property type="entry name" value="CheW-like_dom_sf"/>
</dbReference>
<evidence type="ECO:0000313" key="3">
    <source>
        <dbReference type="Proteomes" id="UP000006365"/>
    </source>
</evidence>
<dbReference type="RefSeq" id="WP_015725017.1">
    <property type="nucleotide sequence ID" value="NC_014972.1"/>
</dbReference>
<dbReference type="Gene3D" id="2.40.50.180">
    <property type="entry name" value="CheA-289, Domain 4"/>
    <property type="match status" value="1"/>
</dbReference>